<sequence length="489" mass="55039">MTDSNPVLQFGRKMERDLDELLQDLNIREDEGQKIVLEEDLEDLKAEARWTALAKVNSTKTFSHAAFLAHMKYAWSLAKDVSFKAIEENLFVFQFACLGDWRKVMDEGPWFFRGNAVLLEEYDGITKPSSVKFKYFAMWVRIYDLPTGFRTKNIGRQLGNKIGKTVKVDLDENSYGWRNYLRIKVNLDIEKPLTRVLYVSMGDDGKCEAFRVRYEKLAKFCAVCGLLGHTDSECGDGIHEKKDFQYGEWLIASPERKGMVKGSRSSDSTDTNGSNSKEPVKGNFPNNCSEPRSGNNIQRESYGNEDDLQDVVRSHSSGNKELKVYGKGAQKCLTLQDASGQHAKTAMDLIPITGNVGTDQHELQKDGGLECRGTKRLRKADEIGGLPRGVPPGTMKTLSWNCCGIGNPATVKELRDLAKDYAPSVLFIMETQIDKYRVENLRYTLGFDNSFAVNSDGRSGGLGLFWQNDVVVSIKKYSNYHIDTIVSDQ</sequence>
<evidence type="ECO:0000259" key="4">
    <source>
        <dbReference type="Pfam" id="PF14392"/>
    </source>
</evidence>
<dbReference type="AlphaFoldDB" id="A0A5J9WNN3"/>
<feature type="non-terminal residue" evidence="5">
    <location>
        <position position="1"/>
    </location>
</feature>
<dbReference type="OrthoDB" id="656425at2759"/>
<keyword evidence="1" id="KW-0175">Coiled coil</keyword>
<evidence type="ECO:0000259" key="3">
    <source>
        <dbReference type="Pfam" id="PF14111"/>
    </source>
</evidence>
<comment type="caution">
    <text evidence="5">The sequence shown here is derived from an EMBL/GenBank/DDBJ whole genome shotgun (WGS) entry which is preliminary data.</text>
</comment>
<dbReference type="Pfam" id="PF14392">
    <property type="entry name" value="zf-CCHC_4"/>
    <property type="match status" value="1"/>
</dbReference>
<evidence type="ECO:0000256" key="2">
    <source>
        <dbReference type="SAM" id="MobiDB-lite"/>
    </source>
</evidence>
<accession>A0A5J9WNN3</accession>
<organism evidence="5 6">
    <name type="scientific">Eragrostis curvula</name>
    <name type="common">weeping love grass</name>
    <dbReference type="NCBI Taxonomy" id="38414"/>
    <lineage>
        <taxon>Eukaryota</taxon>
        <taxon>Viridiplantae</taxon>
        <taxon>Streptophyta</taxon>
        <taxon>Embryophyta</taxon>
        <taxon>Tracheophyta</taxon>
        <taxon>Spermatophyta</taxon>
        <taxon>Magnoliopsida</taxon>
        <taxon>Liliopsida</taxon>
        <taxon>Poales</taxon>
        <taxon>Poaceae</taxon>
        <taxon>PACMAD clade</taxon>
        <taxon>Chloridoideae</taxon>
        <taxon>Eragrostideae</taxon>
        <taxon>Eragrostidinae</taxon>
        <taxon>Eragrostis</taxon>
    </lineage>
</organism>
<reference evidence="5 6" key="1">
    <citation type="journal article" date="2019" name="Sci. Rep.">
        <title>A high-quality genome of Eragrostis curvula grass provides insights into Poaceae evolution and supports new strategies to enhance forage quality.</title>
        <authorList>
            <person name="Carballo J."/>
            <person name="Santos B.A.C.M."/>
            <person name="Zappacosta D."/>
            <person name="Garbus I."/>
            <person name="Selva J.P."/>
            <person name="Gallo C.A."/>
            <person name="Diaz A."/>
            <person name="Albertini E."/>
            <person name="Caccamo M."/>
            <person name="Echenique V."/>
        </authorList>
    </citation>
    <scope>NUCLEOTIDE SEQUENCE [LARGE SCALE GENOMIC DNA]</scope>
    <source>
        <strain evidence="6">cv. Victoria</strain>
        <tissue evidence="5">Leaf</tissue>
    </source>
</reference>
<feature type="coiled-coil region" evidence="1">
    <location>
        <begin position="11"/>
        <end position="47"/>
    </location>
</feature>
<feature type="domain" description="DUF4283" evidence="3">
    <location>
        <begin position="48"/>
        <end position="123"/>
    </location>
</feature>
<feature type="non-terminal residue" evidence="5">
    <location>
        <position position="489"/>
    </location>
</feature>
<dbReference type="InterPro" id="IPR025836">
    <property type="entry name" value="Zn_knuckle_CX2CX4HX4C"/>
</dbReference>
<name>A0A5J9WNN3_9POAL</name>
<dbReference type="Gramene" id="TVU49586">
    <property type="protein sequence ID" value="TVU49586"/>
    <property type="gene ID" value="EJB05_00900"/>
</dbReference>
<dbReference type="SUPFAM" id="SSF56219">
    <property type="entry name" value="DNase I-like"/>
    <property type="match status" value="1"/>
</dbReference>
<feature type="domain" description="Zinc knuckle CX2CX4HX4C" evidence="4">
    <location>
        <begin position="188"/>
        <end position="234"/>
    </location>
</feature>
<dbReference type="Gene3D" id="3.60.10.10">
    <property type="entry name" value="Endonuclease/exonuclease/phosphatase"/>
    <property type="match status" value="1"/>
</dbReference>
<feature type="compositionally biased region" description="Polar residues" evidence="2">
    <location>
        <begin position="284"/>
        <end position="301"/>
    </location>
</feature>
<protein>
    <recommendedName>
        <fullName evidence="7">DUF4283 domain-containing protein</fullName>
    </recommendedName>
</protein>
<proteinExistence type="predicted"/>
<feature type="region of interest" description="Disordered" evidence="2">
    <location>
        <begin position="257"/>
        <end position="304"/>
    </location>
</feature>
<dbReference type="Proteomes" id="UP000324897">
    <property type="component" value="Chromosome 6"/>
</dbReference>
<evidence type="ECO:0000313" key="6">
    <source>
        <dbReference type="Proteomes" id="UP000324897"/>
    </source>
</evidence>
<dbReference type="InterPro" id="IPR040256">
    <property type="entry name" value="At4g02000-like"/>
</dbReference>
<evidence type="ECO:0000256" key="1">
    <source>
        <dbReference type="SAM" id="Coils"/>
    </source>
</evidence>
<gene>
    <name evidence="5" type="ORF">EJB05_00900</name>
</gene>
<dbReference type="EMBL" id="RWGY01000002">
    <property type="protein sequence ID" value="TVU49586.1"/>
    <property type="molecule type" value="Genomic_DNA"/>
</dbReference>
<feature type="compositionally biased region" description="Low complexity" evidence="2">
    <location>
        <begin position="262"/>
        <end position="276"/>
    </location>
</feature>
<evidence type="ECO:0000313" key="5">
    <source>
        <dbReference type="EMBL" id="TVU49586.1"/>
    </source>
</evidence>
<evidence type="ECO:0008006" key="7">
    <source>
        <dbReference type="Google" id="ProtNLM"/>
    </source>
</evidence>
<dbReference type="InterPro" id="IPR025558">
    <property type="entry name" value="DUF4283"/>
</dbReference>
<dbReference type="Pfam" id="PF14111">
    <property type="entry name" value="DUF4283"/>
    <property type="match status" value="1"/>
</dbReference>
<keyword evidence="6" id="KW-1185">Reference proteome</keyword>
<dbReference type="InterPro" id="IPR036691">
    <property type="entry name" value="Endo/exonu/phosph_ase_sf"/>
</dbReference>
<dbReference type="PANTHER" id="PTHR31286:SF167">
    <property type="entry name" value="OS09G0268800 PROTEIN"/>
    <property type="match status" value="1"/>
</dbReference>
<dbReference type="PANTHER" id="PTHR31286">
    <property type="entry name" value="GLYCINE-RICH CELL WALL STRUCTURAL PROTEIN 1.8-LIKE"/>
    <property type="match status" value="1"/>
</dbReference>